<dbReference type="Proteomes" id="UP000812966">
    <property type="component" value="Unassembled WGS sequence"/>
</dbReference>
<dbReference type="InterPro" id="IPR025494">
    <property type="entry name" value="DUF4385"/>
</dbReference>
<evidence type="ECO:0000313" key="3">
    <source>
        <dbReference type="Proteomes" id="UP000812966"/>
    </source>
</evidence>
<sequence length="348" mass="39602">MLRSQPRTFLASIRNVYCASPIMPKRAAPASSSSAPLATASNPLSIDHAQNPTAYRILRGEMNVFKTNPYSAELKPLWRFKDEAAARKSSEALWERFVGYRDKSDFVGMDVTRKFLQMGYTRSTRYALRPSGRKYNPSTGAKMSRTGEIWDEEKYRGASVFKDAWKRVEGDEMYASERARWEVEVEGKRPKAKLKTGLKSEPEPTGATGNRPQMETEDRNKVESMHSHEDGASTGSHSRRRERNIKVEPLNLDQEQEQDHLRSIKEEENDELDRIKGQNEAGDDEVDEDVKPAKRQRTSRSCSSSKTSPKRETPMKAKTGKVAKSRRTQDGPKRRTRSDGPVKFEPEV</sequence>
<proteinExistence type="predicted"/>
<keyword evidence="3" id="KW-1185">Reference proteome</keyword>
<feature type="compositionally biased region" description="Basic and acidic residues" evidence="1">
    <location>
        <begin position="327"/>
        <end position="348"/>
    </location>
</feature>
<comment type="caution">
    <text evidence="2">The sequence shown here is derived from an EMBL/GenBank/DDBJ whole genome shotgun (WGS) entry which is preliminary data.</text>
</comment>
<dbReference type="AlphaFoldDB" id="A0A8K0JR59"/>
<accession>A0A8K0JR59</accession>
<dbReference type="Pfam" id="PF14328">
    <property type="entry name" value="DUF4385"/>
    <property type="match status" value="1"/>
</dbReference>
<feature type="compositionally biased region" description="Basic and acidic residues" evidence="1">
    <location>
        <begin position="257"/>
        <end position="277"/>
    </location>
</feature>
<name>A0A8K0JR59_9TREE</name>
<protein>
    <submittedName>
        <fullName evidence="2">Uncharacterized protein</fullName>
    </submittedName>
</protein>
<feature type="region of interest" description="Disordered" evidence="1">
    <location>
        <begin position="181"/>
        <end position="348"/>
    </location>
</feature>
<reference evidence="2" key="1">
    <citation type="submission" date="2020-04" db="EMBL/GenBank/DDBJ databases">
        <title>Analysis of mating type loci in Filobasidium floriforme.</title>
        <authorList>
            <person name="Nowrousian M."/>
        </authorList>
    </citation>
    <scope>NUCLEOTIDE SEQUENCE</scope>
    <source>
        <strain evidence="2">CBS 6242</strain>
    </source>
</reference>
<feature type="compositionally biased region" description="Basic and acidic residues" evidence="1">
    <location>
        <begin position="214"/>
        <end position="231"/>
    </location>
</feature>
<dbReference type="EMBL" id="JABELV010000016">
    <property type="protein sequence ID" value="KAG7567081.1"/>
    <property type="molecule type" value="Genomic_DNA"/>
</dbReference>
<gene>
    <name evidence="2" type="ORF">FFLO_01207</name>
</gene>
<evidence type="ECO:0000256" key="1">
    <source>
        <dbReference type="SAM" id="MobiDB-lite"/>
    </source>
</evidence>
<evidence type="ECO:0000313" key="2">
    <source>
        <dbReference type="EMBL" id="KAG7567081.1"/>
    </source>
</evidence>
<organism evidence="2 3">
    <name type="scientific">Filobasidium floriforme</name>
    <dbReference type="NCBI Taxonomy" id="5210"/>
    <lineage>
        <taxon>Eukaryota</taxon>
        <taxon>Fungi</taxon>
        <taxon>Dikarya</taxon>
        <taxon>Basidiomycota</taxon>
        <taxon>Agaricomycotina</taxon>
        <taxon>Tremellomycetes</taxon>
        <taxon>Filobasidiales</taxon>
        <taxon>Filobasidiaceae</taxon>
        <taxon>Filobasidium</taxon>
    </lineage>
</organism>